<accession>A0A1I0AA19</accession>
<keyword evidence="2" id="KW-1185">Reference proteome</keyword>
<protein>
    <submittedName>
        <fullName evidence="1">Uncharacterized protein</fullName>
    </submittedName>
</protein>
<name>A0A1I0AA19_9EURY</name>
<dbReference type="AlphaFoldDB" id="A0A1I0AA19"/>
<organism evidence="1 2">
    <name type="scientific">Methanococcoides vulcani</name>
    <dbReference type="NCBI Taxonomy" id="1353158"/>
    <lineage>
        <taxon>Archaea</taxon>
        <taxon>Methanobacteriati</taxon>
        <taxon>Methanobacteriota</taxon>
        <taxon>Stenosarchaea group</taxon>
        <taxon>Methanomicrobia</taxon>
        <taxon>Methanosarcinales</taxon>
        <taxon>Methanosarcinaceae</taxon>
        <taxon>Methanococcoides</taxon>
    </lineage>
</organism>
<evidence type="ECO:0000313" key="1">
    <source>
        <dbReference type="EMBL" id="SES90998.1"/>
    </source>
</evidence>
<sequence length="85" mass="9617">MCFYSTKSRIIVDITSFSLTSCGKSKATALGDNQLIHRNSSRYEIINIGDFTYLYLAYRCYSMVGSTHNSPTYGYAMIFAFNLVL</sequence>
<gene>
    <name evidence="1" type="ORF">SAMN04488587_1519</name>
</gene>
<proteinExistence type="predicted"/>
<dbReference type="Proteomes" id="UP000243338">
    <property type="component" value="Unassembled WGS sequence"/>
</dbReference>
<reference evidence="2" key="1">
    <citation type="submission" date="2016-10" db="EMBL/GenBank/DDBJ databases">
        <authorList>
            <person name="Varghese N."/>
            <person name="Submissions S."/>
        </authorList>
    </citation>
    <scope>NUCLEOTIDE SEQUENCE [LARGE SCALE GENOMIC DNA]</scope>
    <source>
        <strain evidence="2">SLH 33</strain>
    </source>
</reference>
<evidence type="ECO:0000313" key="2">
    <source>
        <dbReference type="Proteomes" id="UP000243338"/>
    </source>
</evidence>
<dbReference type="EMBL" id="FOHQ01000004">
    <property type="protein sequence ID" value="SES90998.1"/>
    <property type="molecule type" value="Genomic_DNA"/>
</dbReference>